<feature type="non-terminal residue" evidence="2">
    <location>
        <position position="1"/>
    </location>
</feature>
<gene>
    <name evidence="2" type="ORF">S01H1_54466</name>
</gene>
<sequence length="73" mass="8114">EVTQTGWAKVHKGEKFSGENNEQGFGNTVINIGDYAGVDIEVDEYRDSDQRIIDVSLQAASGDGTYRRAHKIR</sequence>
<proteinExistence type="predicted"/>
<comment type="caution">
    <text evidence="2">The sequence shown here is derived from an EMBL/GenBank/DDBJ whole genome shotgun (WGS) entry which is preliminary data.</text>
</comment>
<evidence type="ECO:0000256" key="1">
    <source>
        <dbReference type="SAM" id="MobiDB-lite"/>
    </source>
</evidence>
<organism evidence="2">
    <name type="scientific">marine sediment metagenome</name>
    <dbReference type="NCBI Taxonomy" id="412755"/>
    <lineage>
        <taxon>unclassified sequences</taxon>
        <taxon>metagenomes</taxon>
        <taxon>ecological metagenomes</taxon>
    </lineage>
</organism>
<name>X0VGU7_9ZZZZ</name>
<dbReference type="EMBL" id="BARS01035344">
    <property type="protein sequence ID" value="GAG17485.1"/>
    <property type="molecule type" value="Genomic_DNA"/>
</dbReference>
<dbReference type="AlphaFoldDB" id="X0VGU7"/>
<protein>
    <submittedName>
        <fullName evidence="2">Uncharacterized protein</fullName>
    </submittedName>
</protein>
<feature type="region of interest" description="Disordered" evidence="1">
    <location>
        <begin position="1"/>
        <end position="23"/>
    </location>
</feature>
<evidence type="ECO:0000313" key="2">
    <source>
        <dbReference type="EMBL" id="GAG17485.1"/>
    </source>
</evidence>
<accession>X0VGU7</accession>
<reference evidence="2" key="1">
    <citation type="journal article" date="2014" name="Front. Microbiol.">
        <title>High frequency of phylogenetically diverse reductive dehalogenase-homologous genes in deep subseafloor sedimentary metagenomes.</title>
        <authorList>
            <person name="Kawai M."/>
            <person name="Futagami T."/>
            <person name="Toyoda A."/>
            <person name="Takaki Y."/>
            <person name="Nishi S."/>
            <person name="Hori S."/>
            <person name="Arai W."/>
            <person name="Tsubouchi T."/>
            <person name="Morono Y."/>
            <person name="Uchiyama I."/>
            <person name="Ito T."/>
            <person name="Fujiyama A."/>
            <person name="Inagaki F."/>
            <person name="Takami H."/>
        </authorList>
    </citation>
    <scope>NUCLEOTIDE SEQUENCE</scope>
    <source>
        <strain evidence="2">Expedition CK06-06</strain>
    </source>
</reference>